<protein>
    <submittedName>
        <fullName evidence="1">Uncharacterized protein</fullName>
    </submittedName>
</protein>
<proteinExistence type="predicted"/>
<dbReference type="Proteomes" id="UP001163321">
    <property type="component" value="Chromosome 4"/>
</dbReference>
<evidence type="ECO:0000313" key="1">
    <source>
        <dbReference type="EMBL" id="KAI9913718.1"/>
    </source>
</evidence>
<comment type="caution">
    <text evidence="1">The sequence shown here is derived from an EMBL/GenBank/DDBJ whole genome shotgun (WGS) entry which is preliminary data.</text>
</comment>
<gene>
    <name evidence="1" type="ORF">PsorP6_005618</name>
</gene>
<organism evidence="1 2">
    <name type="scientific">Peronosclerospora sorghi</name>
    <dbReference type="NCBI Taxonomy" id="230839"/>
    <lineage>
        <taxon>Eukaryota</taxon>
        <taxon>Sar</taxon>
        <taxon>Stramenopiles</taxon>
        <taxon>Oomycota</taxon>
        <taxon>Peronosporomycetes</taxon>
        <taxon>Peronosporales</taxon>
        <taxon>Peronosporaceae</taxon>
        <taxon>Peronosclerospora</taxon>
    </lineage>
</organism>
<sequence>MAKAGATPRVILETLRQADPKCLLVGKDIYNTKQKARNSLLNGRQTIEVFLDRFRQESIYHAFRRSASGRLLSLFFAPKTGISLAAEFSSNLVFIMDSTYKTNRYKLPLLNIVGVMPTNQTVSVAYAFLSEESEDDYAWALRQFNECFKLLINETNMAILLTGNLP</sequence>
<dbReference type="EMBL" id="CM047583">
    <property type="protein sequence ID" value="KAI9913718.1"/>
    <property type="molecule type" value="Genomic_DNA"/>
</dbReference>
<evidence type="ECO:0000313" key="2">
    <source>
        <dbReference type="Proteomes" id="UP001163321"/>
    </source>
</evidence>
<reference evidence="1 2" key="1">
    <citation type="journal article" date="2022" name="bioRxiv">
        <title>The genome of the oomycete Peronosclerospora sorghi, a cosmopolitan pathogen of maize and sorghum, is inflated with dispersed pseudogenes.</title>
        <authorList>
            <person name="Fletcher K."/>
            <person name="Martin F."/>
            <person name="Isakeit T."/>
            <person name="Cavanaugh K."/>
            <person name="Magill C."/>
            <person name="Michelmore R."/>
        </authorList>
    </citation>
    <scope>NUCLEOTIDE SEQUENCE [LARGE SCALE GENOMIC DNA]</scope>
    <source>
        <strain evidence="1">P6</strain>
    </source>
</reference>
<name>A0ACC0W4I3_9STRA</name>
<accession>A0ACC0W4I3</accession>
<keyword evidence="2" id="KW-1185">Reference proteome</keyword>